<comment type="similarity">
    <text evidence="1 4">Belongs to the pseudouridine synthase RsuA family.</text>
</comment>
<evidence type="ECO:0000313" key="6">
    <source>
        <dbReference type="EMBL" id="UQK58446.1"/>
    </source>
</evidence>
<reference evidence="6" key="1">
    <citation type="submission" date="2022-04" db="EMBL/GenBank/DDBJ databases">
        <title>Complete genome sequences of Ezakiella coagulans and Fenollaria massiliensis.</title>
        <authorList>
            <person name="France M.T."/>
            <person name="Clifford J."/>
            <person name="Narina S."/>
            <person name="Rutt L."/>
            <person name="Ravel J."/>
        </authorList>
    </citation>
    <scope>NUCLEOTIDE SEQUENCE</scope>
    <source>
        <strain evidence="6">C0061C2</strain>
    </source>
</reference>
<dbReference type="InterPro" id="IPR006145">
    <property type="entry name" value="PsdUridine_synth_RsuA/RluA"/>
</dbReference>
<dbReference type="CDD" id="cd00165">
    <property type="entry name" value="S4"/>
    <property type="match status" value="1"/>
</dbReference>
<dbReference type="KEGG" id="fms:M1R53_04195"/>
<gene>
    <name evidence="6" type="ORF">M1R53_04195</name>
</gene>
<dbReference type="PANTHER" id="PTHR47683:SF2">
    <property type="entry name" value="RNA-BINDING S4 DOMAIN-CONTAINING PROTEIN"/>
    <property type="match status" value="1"/>
</dbReference>
<organism evidence="6 7">
    <name type="scientific">Fenollaria massiliensis</name>
    <dbReference type="NCBI Taxonomy" id="938288"/>
    <lineage>
        <taxon>Bacteria</taxon>
        <taxon>Bacillati</taxon>
        <taxon>Bacillota</taxon>
        <taxon>Clostridia</taxon>
        <taxon>Eubacteriales</taxon>
        <taxon>Fenollaria</taxon>
    </lineage>
</organism>
<name>A0A9E7DIC0_9FIRM</name>
<dbReference type="SMART" id="SM00363">
    <property type="entry name" value="S4"/>
    <property type="match status" value="1"/>
</dbReference>
<dbReference type="PROSITE" id="PS01149">
    <property type="entry name" value="PSI_RSU"/>
    <property type="match status" value="1"/>
</dbReference>
<dbReference type="InterPro" id="IPR002942">
    <property type="entry name" value="S4_RNA-bd"/>
</dbReference>
<dbReference type="Gene3D" id="3.10.290.10">
    <property type="entry name" value="RNA-binding S4 domain"/>
    <property type="match status" value="1"/>
</dbReference>
<dbReference type="InterPro" id="IPR036986">
    <property type="entry name" value="S4_RNA-bd_sf"/>
</dbReference>
<dbReference type="CDD" id="cd02870">
    <property type="entry name" value="PseudoU_synth_RsuA_like"/>
    <property type="match status" value="1"/>
</dbReference>
<keyword evidence="7" id="KW-1185">Reference proteome</keyword>
<sequence>MRLNKFIAENAEVSRRRADELIEKKKVTVNNKVVEKMPCFVDPENDIVKLNGDVISIDKDRKIYIALNKPLGYVTTLKDKYAKKIISDLYDYKIKKRIYPVGRLDANTTGLLLLTNDGQWSNGIMHPKHEIYKEYIAKLDKAPNKNDLNKLRTGVYLDGVKTAPSIVKVLNVYDESSLVSISICEGRNHQVRNMFKVLGYKVLMLKRVKIGNLELGPLKVGEFRKLSREEVESFR</sequence>
<proteinExistence type="inferred from homology"/>
<dbReference type="EC" id="5.4.99.-" evidence="4"/>
<dbReference type="PROSITE" id="PS50889">
    <property type="entry name" value="S4"/>
    <property type="match status" value="1"/>
</dbReference>
<dbReference type="InterPro" id="IPR018496">
    <property type="entry name" value="PsdUridine_synth_RsuA/RluB_CS"/>
</dbReference>
<dbReference type="RefSeq" id="WP_164993643.1">
    <property type="nucleotide sequence ID" value="NZ_CP096649.1"/>
</dbReference>
<keyword evidence="3" id="KW-0694">RNA-binding</keyword>
<dbReference type="GO" id="GO:0120159">
    <property type="term" value="F:rRNA pseudouridine synthase activity"/>
    <property type="evidence" value="ECO:0007669"/>
    <property type="project" value="UniProtKB-ARBA"/>
</dbReference>
<accession>A0A9E7DIC0</accession>
<dbReference type="NCBIfam" id="TIGR00093">
    <property type="entry name" value="pseudouridine synthase"/>
    <property type="match status" value="1"/>
</dbReference>
<evidence type="ECO:0000313" key="7">
    <source>
        <dbReference type="Proteomes" id="UP000831151"/>
    </source>
</evidence>
<dbReference type="InterPro" id="IPR050343">
    <property type="entry name" value="RsuA_PseudoU_synthase"/>
</dbReference>
<evidence type="ECO:0000256" key="4">
    <source>
        <dbReference type="RuleBase" id="RU003887"/>
    </source>
</evidence>
<dbReference type="Proteomes" id="UP000831151">
    <property type="component" value="Chromosome"/>
</dbReference>
<dbReference type="GO" id="GO:0000455">
    <property type="term" value="P:enzyme-directed rRNA pseudouridine synthesis"/>
    <property type="evidence" value="ECO:0007669"/>
    <property type="project" value="UniProtKB-ARBA"/>
</dbReference>
<evidence type="ECO:0000256" key="2">
    <source>
        <dbReference type="ARBA" id="ARBA00023235"/>
    </source>
</evidence>
<dbReference type="AlphaFoldDB" id="A0A9E7DIC0"/>
<keyword evidence="2 4" id="KW-0413">Isomerase</keyword>
<dbReference type="SUPFAM" id="SSF55120">
    <property type="entry name" value="Pseudouridine synthase"/>
    <property type="match status" value="1"/>
</dbReference>
<dbReference type="InterPro" id="IPR042092">
    <property type="entry name" value="PsdUridine_s_RsuA/RluB/E/F_cat"/>
</dbReference>
<dbReference type="Gene3D" id="3.30.70.580">
    <property type="entry name" value="Pseudouridine synthase I, catalytic domain, N-terminal subdomain"/>
    <property type="match status" value="1"/>
</dbReference>
<dbReference type="InterPro" id="IPR020103">
    <property type="entry name" value="PsdUridine_synth_cat_dom_sf"/>
</dbReference>
<dbReference type="PANTHER" id="PTHR47683">
    <property type="entry name" value="PSEUDOURIDINE SYNTHASE FAMILY PROTEIN-RELATED"/>
    <property type="match status" value="1"/>
</dbReference>
<evidence type="ECO:0000256" key="1">
    <source>
        <dbReference type="ARBA" id="ARBA00008348"/>
    </source>
</evidence>
<dbReference type="InterPro" id="IPR020094">
    <property type="entry name" value="TruA/RsuA/RluB/E/F_N"/>
</dbReference>
<dbReference type="Pfam" id="PF00849">
    <property type="entry name" value="PseudoU_synth_2"/>
    <property type="match status" value="1"/>
</dbReference>
<protein>
    <recommendedName>
        <fullName evidence="4">Pseudouridine synthase</fullName>
        <ecNumber evidence="4">5.4.99.-</ecNumber>
    </recommendedName>
</protein>
<evidence type="ECO:0000259" key="5">
    <source>
        <dbReference type="SMART" id="SM00363"/>
    </source>
</evidence>
<evidence type="ECO:0000256" key="3">
    <source>
        <dbReference type="PROSITE-ProRule" id="PRU00182"/>
    </source>
</evidence>
<dbReference type="SUPFAM" id="SSF55174">
    <property type="entry name" value="Alpha-L RNA-binding motif"/>
    <property type="match status" value="1"/>
</dbReference>
<feature type="domain" description="RNA-binding S4" evidence="5">
    <location>
        <begin position="1"/>
        <end position="71"/>
    </location>
</feature>
<dbReference type="GO" id="GO:0003723">
    <property type="term" value="F:RNA binding"/>
    <property type="evidence" value="ECO:0007669"/>
    <property type="project" value="UniProtKB-KW"/>
</dbReference>
<dbReference type="Gene3D" id="3.30.70.1560">
    <property type="entry name" value="Alpha-L RNA-binding motif"/>
    <property type="match status" value="1"/>
</dbReference>
<dbReference type="InterPro" id="IPR000748">
    <property type="entry name" value="PsdUridine_synth_RsuA/RluB/E/F"/>
</dbReference>
<dbReference type="Pfam" id="PF01479">
    <property type="entry name" value="S4"/>
    <property type="match status" value="1"/>
</dbReference>
<dbReference type="EMBL" id="CP096649">
    <property type="protein sequence ID" value="UQK58446.1"/>
    <property type="molecule type" value="Genomic_DNA"/>
</dbReference>